<dbReference type="Pfam" id="PF00698">
    <property type="entry name" value="Acyl_transf_1"/>
    <property type="match status" value="2"/>
</dbReference>
<feature type="region of interest" description="Disordered" evidence="10">
    <location>
        <begin position="458"/>
        <end position="519"/>
    </location>
</feature>
<dbReference type="InterPro" id="IPR020806">
    <property type="entry name" value="PKS_PP-bd"/>
</dbReference>
<dbReference type="PROSITE" id="PS52019">
    <property type="entry name" value="PKS_MFAS_DH"/>
    <property type="match status" value="2"/>
</dbReference>
<keyword evidence="7" id="KW-0511">Multifunctional enzyme</keyword>
<comment type="pathway">
    <text evidence="2">Antibiotic biosynthesis.</text>
</comment>
<reference evidence="14 15" key="1">
    <citation type="submission" date="2023-07" db="EMBL/GenBank/DDBJ databases">
        <title>Sequencing the genomes of 1000 actinobacteria strains.</title>
        <authorList>
            <person name="Klenk H.-P."/>
        </authorList>
    </citation>
    <scope>NUCLEOTIDE SEQUENCE [LARGE SCALE GENOMIC DNA]</scope>
    <source>
        <strain evidence="14 15">DSM 41600</strain>
    </source>
</reference>
<dbReference type="SMART" id="SM00825">
    <property type="entry name" value="PKS_KS"/>
    <property type="match status" value="2"/>
</dbReference>
<dbReference type="InterPro" id="IPR014043">
    <property type="entry name" value="Acyl_transferase_dom"/>
</dbReference>
<dbReference type="PANTHER" id="PTHR43775">
    <property type="entry name" value="FATTY ACID SYNTHASE"/>
    <property type="match status" value="1"/>
</dbReference>
<feature type="region of interest" description="Disordered" evidence="10">
    <location>
        <begin position="3169"/>
        <end position="3221"/>
    </location>
</feature>
<dbReference type="RefSeq" id="WP_307112027.1">
    <property type="nucleotide sequence ID" value="NZ_JAURUE010000002.1"/>
</dbReference>
<dbReference type="SUPFAM" id="SSF55048">
    <property type="entry name" value="Probable ACP-binding domain of malonyl-CoA ACP transacylase"/>
    <property type="match status" value="2"/>
</dbReference>
<comment type="cofactor">
    <cofactor evidence="1">
        <name>pantetheine 4'-phosphate</name>
        <dbReference type="ChEBI" id="CHEBI:47942"/>
    </cofactor>
</comment>
<feature type="compositionally biased region" description="Pro residues" evidence="10">
    <location>
        <begin position="492"/>
        <end position="501"/>
    </location>
</feature>
<feature type="domain" description="PKS/mFAS DH" evidence="13">
    <location>
        <begin position="2782"/>
        <end position="3070"/>
    </location>
</feature>
<dbReference type="Pfam" id="PF00550">
    <property type="entry name" value="PP-binding"/>
    <property type="match status" value="2"/>
</dbReference>
<name>A0ABT9L417_9ACTN</name>
<dbReference type="SMART" id="SM00823">
    <property type="entry name" value="PKS_PP"/>
    <property type="match status" value="2"/>
</dbReference>
<dbReference type="InterPro" id="IPR049552">
    <property type="entry name" value="PKS_DH_N"/>
</dbReference>
<protein>
    <submittedName>
        <fullName evidence="14">Polyketide synthase 12</fullName>
    </submittedName>
</protein>
<feature type="compositionally biased region" description="Basic and acidic residues" evidence="10">
    <location>
        <begin position="2287"/>
        <end position="2314"/>
    </location>
</feature>
<evidence type="ECO:0000313" key="14">
    <source>
        <dbReference type="EMBL" id="MDP9615451.1"/>
    </source>
</evidence>
<dbReference type="InterPro" id="IPR036299">
    <property type="entry name" value="Polyketide_synth_docking_sf"/>
</dbReference>
<dbReference type="InterPro" id="IPR006162">
    <property type="entry name" value="Ppantetheine_attach_site"/>
</dbReference>
<evidence type="ECO:0000259" key="11">
    <source>
        <dbReference type="PROSITE" id="PS50075"/>
    </source>
</evidence>
<dbReference type="PROSITE" id="PS50075">
    <property type="entry name" value="CARRIER"/>
    <property type="match status" value="2"/>
</dbReference>
<evidence type="ECO:0000256" key="10">
    <source>
        <dbReference type="SAM" id="MobiDB-lite"/>
    </source>
</evidence>
<dbReference type="InterPro" id="IPR020843">
    <property type="entry name" value="ER"/>
</dbReference>
<evidence type="ECO:0000256" key="1">
    <source>
        <dbReference type="ARBA" id="ARBA00001957"/>
    </source>
</evidence>
<feature type="domain" description="Carrier" evidence="11">
    <location>
        <begin position="1764"/>
        <end position="1839"/>
    </location>
</feature>
<dbReference type="InterPro" id="IPR049551">
    <property type="entry name" value="PKS_DH_C"/>
</dbReference>
<dbReference type="PROSITE" id="PS52004">
    <property type="entry name" value="KS3_2"/>
    <property type="match status" value="2"/>
</dbReference>
<feature type="region of interest" description="N-terminal hotdog fold" evidence="9">
    <location>
        <begin position="988"/>
        <end position="1116"/>
    </location>
</feature>
<dbReference type="CDD" id="cd05195">
    <property type="entry name" value="enoyl_red"/>
    <property type="match status" value="1"/>
</dbReference>
<dbReference type="Pfam" id="PF21089">
    <property type="entry name" value="PKS_DH_N"/>
    <property type="match status" value="2"/>
</dbReference>
<feature type="active site" description="Proton donor; for dehydratase activity" evidence="9">
    <location>
        <position position="2983"/>
    </location>
</feature>
<dbReference type="InterPro" id="IPR050091">
    <property type="entry name" value="PKS_NRPS_Biosynth_Enz"/>
</dbReference>
<feature type="region of interest" description="Disordered" evidence="10">
    <location>
        <begin position="2283"/>
        <end position="2314"/>
    </location>
</feature>
<dbReference type="InterPro" id="IPR013154">
    <property type="entry name" value="ADH-like_N"/>
</dbReference>
<dbReference type="SUPFAM" id="SSF101173">
    <property type="entry name" value="Docking domain B of the erythromycin polyketide synthase (DEBS)"/>
    <property type="match status" value="1"/>
</dbReference>
<dbReference type="PROSITE" id="PS00606">
    <property type="entry name" value="KS3_1"/>
    <property type="match status" value="2"/>
</dbReference>
<dbReference type="Pfam" id="PF08240">
    <property type="entry name" value="ADH_N"/>
    <property type="match status" value="1"/>
</dbReference>
<evidence type="ECO:0000256" key="6">
    <source>
        <dbReference type="ARBA" id="ARBA00023194"/>
    </source>
</evidence>
<keyword evidence="8" id="KW-0012">Acyltransferase</keyword>
<evidence type="ECO:0000259" key="12">
    <source>
        <dbReference type="PROSITE" id="PS52004"/>
    </source>
</evidence>
<keyword evidence="5" id="KW-0808">Transferase</keyword>
<dbReference type="InterPro" id="IPR014030">
    <property type="entry name" value="Ketoacyl_synth_N"/>
</dbReference>
<dbReference type="InterPro" id="IPR001227">
    <property type="entry name" value="Ac_transferase_dom_sf"/>
</dbReference>
<evidence type="ECO:0000313" key="15">
    <source>
        <dbReference type="Proteomes" id="UP001234880"/>
    </source>
</evidence>
<comment type="caution">
    <text evidence="14">The sequence shown here is derived from an EMBL/GenBank/DDBJ whole genome shotgun (WGS) entry which is preliminary data.</text>
</comment>
<dbReference type="CDD" id="cd00833">
    <property type="entry name" value="PKS"/>
    <property type="match status" value="2"/>
</dbReference>
<dbReference type="InterPro" id="IPR057326">
    <property type="entry name" value="KR_dom"/>
</dbReference>
<dbReference type="EMBL" id="JAURUE010000002">
    <property type="protein sequence ID" value="MDP9615451.1"/>
    <property type="molecule type" value="Genomic_DNA"/>
</dbReference>
<dbReference type="InterPro" id="IPR036736">
    <property type="entry name" value="ACP-like_sf"/>
</dbReference>
<dbReference type="InterPro" id="IPR015083">
    <property type="entry name" value="NorB/c/GfsB-D-like_docking"/>
</dbReference>
<dbReference type="InterPro" id="IPR016039">
    <property type="entry name" value="Thiolase-like"/>
</dbReference>
<feature type="domain" description="Carrier" evidence="11">
    <location>
        <begin position="3994"/>
        <end position="4069"/>
    </location>
</feature>
<dbReference type="InterPro" id="IPR055123">
    <property type="entry name" value="SpnB-like_Rossmann"/>
</dbReference>
<dbReference type="SMART" id="SM00822">
    <property type="entry name" value="PKS_KR"/>
    <property type="match status" value="2"/>
</dbReference>
<sequence>MTHAQEEKLVDYLRRVAGDLHETRQRLREMEDRSQEPVAVVGMACRYPGGADSPEALWRLLAAGAHAMTAFPADRGWDLEGLFHPDPDHPGTSHAREGGFLHDADRFDPEFFGISPREALATDPQQRLLLEVSWELLERAGIDPVSLKGTATGVYAGTALPGFGTPHTDKSAEGYLVTGNAPSVLSGRVAYTLGLEGPAVTVDTACSSSLVSMHLACQALRQGECTLALAGGVTVMALPNVFTEFSRQRGLAPDGRCKAFSADADGTAFSEGVGLVLLERLSDARRNGRRVLALIRGSAVNQDGASNGLTAPHGPSQQRVILQALANARLSPAEVDVVEAHGTGTRLGDPIEAHALLTTYGRDRPDGRPLWLGSVKSNIGHTQGAAGVAGVIKMIMAMRYGTLPATLNVGQPTPHVDWGTGAVRLLTEAVDWPRGERPRRAGVSSFGISGTNAHLLLEQPPADAPPAEVLSADAPPADVPPVDVSPDDAPPDDAPPAPDRGPGPTAADPAPPPDRPLPWVVSARTGQALRDQAEALAAHLTAHPGLPAADVGWSLARTRSAFAHRAVAIGADRDELLAAVRALADGRSHPGLIRATAAARSGGTALMFTGQGSQRPGTGGALYRTFEVFAAALDDVCARLDPLLGRSLRDVLFAAEDTDQARALHGTGLTQAALFALETALFRLVASFGLTPSFLTGHSVGELVAAHAAGVLSLPDACELVAARGRLMQALPSGGAMAAVDATEEQVLPLLAGRTDRVALAAVNGPASVVVSGAAEDVEEIARTLKERGHRTRRLRVSHAFHSPLLDPMLDEFRDVARRLTYHAPRIPVISNVTGRQAGPEELRDPEYWVRHVRRPVRFHDGLRTLHGEGVTRYLELGPDAVLTTMAEDALAAVPPGTPGTRHGPDAPGPAPVFATALRPGRDEPRTLLTALALTHIDGATVDFAAALPEDAGRVDLPTYRFQRQRYWRPVPHAAADVRAVGLGPTGHPLLQAVVETPDGGLLLTGRLSPHTHPWFADHTIADRVPLPGTALLELALLAAARTGCALVEDLTLETPLLLPASGAVRVQLAVTAPDDTGRRTVTIASCPAADGDDDPDPAAWRHHATGALTGTAAPPPAAEPPTTAWPPAGAVPVDVADLYQRLTARGYAYGPAFRGLHTAWRLREEMFAEVRLAPERRGEADAYGVHPALLDSALHPLEELWGGGRVPDGPDATVRLPFSFSGVRLFAPGATRLRVRITPTAPDTVALRLTDDHGAPVATIGSLGLREVPAGRWRSARAATLDAPLYRLDWQPYPVPAGTATPTERWAVLGAREPDPALPAYPDLAALRAALDDGQPAPDVVVLSCPGAPDPPADPDRTPARVRATVHHLLGALRDWLTDERFSGARLVIATRGAVATGPGDAPADLATAPVWGLVRAAQAEHPERVWLLDLDDDTASRDVLRTALPAAVAGAETELAVRAGAVHVPRLVRVRPGRDDAPRALDPDGTALITGGTGALGRLVARHLVTAHGVRHLLLVSRRGGITQDIDAFADELTALGAAEVRVAACDAADPEALAALLTTLSEAHPLTAVVHAAGVLDDGVVTSMTPGQLDTVLAPKLDAAWHLHRLTRTMDPAAFVMFSSAAAIMGNGGQANYAAANMFLSALAEHRRAEGRPAHALAWGLLASAGGMTGHLDDADLARMARSGIAPVSTEQALTLFDTALTTGHPTLVPARFDLAALRTLAAAGPLPPVLRRLVPVPARAQRDTSWSGRLAGLPTEEQDRLIGELVRDQIATVLAHPAPEAIEPGRAFQDLGFDSLTALDLRNRLNAATGTRIPATVIFDHPTPDALVRFLRERLAGAPAGTPPPPPATAVAADDDPIAIVGMACRYPGGVGSPEELWHLVADGVDAIGEFPRDRGWDLAGLFDPDPDHNGTSYAREGGFLYEAPRFDAEFFGISPREALATDPQQRLLLETAWQAFESAGIDPVSLRGSRGAVFTGVMYDDYGSRFLGRTPEGVEGRLMTGSTPSVASGRVAFTFGLEGPAVTVDTACSSSLVAMHLAAQALRQGECTLALAGGVTVMATPNTFVEFSRQRGLAPDGRCKPFAAAADGTGWGEGIGLLVLERLSDARRDGREVLAVIRGSAVNQDGASNGLTAPNGPSQQRVIRQALAAARLSPTDVDAVEAHGTGTTLGDPIEAQALLATYGRERAGDRPLWLGSVKSNIGHTQAAAGVAGVIKMVMAMRHGLLPASLHIDAPSPHVEWDDGGVRLLTEAVQWPRGGRPRRAAVSSFGISGTNAHVILEQGPERVPDQASGRAEDTERKPDPEPEGRRVVPWVLSARGPTALRDQARALAARLATGPSASAVEVGWSLIRSRTVFDHRAVVVGDSRADLMAAVEALAAGETHPGVVHTGAVATAGGVGPVLVFPGQGSQWVGMGAGLLDVLPVFAARVAECERALAPYVGWSLGAVLRGVEGAGDVGRVDVVQPVLWAVMVSLAAVWEGYGVCPAAVVGHSQGEIAAAVVAGVLSLEDGARVVALRSRALRRLAGGGAMASLALGRERVEWLLSGLGDRAAGVVVAAVNGPASTVVSGPPGQVAAVVAVCREAGERARLVEVDYASHSPQVDGIAGELAEVLGGVEPVGGPESGSGVAFYSTVTGGRVDTADLDARYWVRNLRERVRFADAVQALLADGHRVFIEASTHPVLTMGMQECFEEAGVPATTVPTLRRDHGGLAQLTLSLAQAFTAGADVDWTTLFPTDPAPRTVPLPTYAFQRERYWLEDTDGRGGDPTDLGLLPAGHPLLGAAVELADGSTHLLTGRLTAGGGHGWLGEHVVAGARLVPGAAQVEWALRAGDEAGCGTVEELALQVPLVLPDTGGLRVQVVVGEAADDGRRDVRVYSRPDRDAETAADPAWVCHAAGVLGPQRKPAHRPAGAWPPAGAEPVDTDGFYERAAAAGYAYGPAFQGVRRLWRDGADVLAEVALPEAAGEQAGFGIHPALLDAALHPAGMLGTGSEQERDGGRVWLPFAWHGVSLWATGATTVRVRLSPGEQGPDGARALRLTVADAVGDPVLTVDSLVLRPVRTDQLRTAGRGAVDGLFTLDWVPLPAPAPDACAGLPEPAAGDGGWVALGSGHEEWATPGPVRHPDLESLIAALDAGAPVPSVALAAVPALATALGRVSKVAPSARRAGPRGVRGHLPAVAGGACDRKAEGRPRGGTSRTESGGGPARTIPTTQRARVPGVAGQAGLSTHALDAGAAEAEALAAVRRTLELLRGWLAEPRLAGSRLVVVTHGAVAAGRAVAEDPGTGRAVDPAGAAVWGLLRSAQAENPDRFVLLDRDPHGVPDPDETGAAVLDGVFRAVALDEPQVAVGSGRVWAPRLMHAGGPGSGGLVGPAGQPAWRLAVRGASTVDDVTPVPCPEVLEPLGPGEVRIAVHAAGLNFRDALIVVGMYPGGGVFRGSEGAGVVVDTGPEVTGLAVGDRVMGLFEGAFGPWAVADARMVVPIPEGWGFRQAAAVPVAFLTAWYGLVDLAGLRGGETVLIHAATGGVGMAAVRIARHLGAEVYATAGPGKHGVLEDMGIDRAHRASSRDLDFADTFREATGGRGVDVVLNSLAGPFVDASLRLLAEGGRFSEMGKTDIRDPERLAVAYPGIRYRAFDLVPDAGPDRVGEMLRELSALFTSGALRPAPVRPWPLSRARDALRQLSQARHTGKLVLDVPAAVDPDGTVLITGGTGTLGGLVAEHLVRTWRTGHLLLVSRRGPDAPGARDLAARLAALGARVRIEAADVTDASAVADLVAGVGPEHPLTGVIHATGVLDDAVVTAQTPERLARVWAAKATAAAHLHTATAHLRLGMFVLFSSAAGTLGSPGQANYAAANAFCDALAAHRRAAGLPAVSVAWGLWADASGMTGHLAEADLARMARTGVAALSTRHGLALLDAAVQHGGDHLVAARVHSRTLAGLPADSLPATLRALAATGGTGGTGRRAAAATGEDRQADWAARLTGLSTAERHRQVLSLVRGHAAAVLGHADSDAVQTKASFKELGFDSLTAVELRNRLAAATGLRLPAGLVFDYPEAAVLADHLLERLAPGAAAAPGPDAVDPVLGELARLDTTLATLATDDEGRRRIAERLSGLLAKWNHGGAGDQTGVTGLDALDALDALEAASDDEMFELIDRELP</sequence>
<proteinExistence type="predicted"/>
<dbReference type="PROSITE" id="PS00012">
    <property type="entry name" value="PHOSPHOPANTETHEINE"/>
    <property type="match status" value="2"/>
</dbReference>
<feature type="active site" description="Proton donor; for dehydratase activity" evidence="9">
    <location>
        <position position="1192"/>
    </location>
</feature>
<dbReference type="Pfam" id="PF08990">
    <property type="entry name" value="Docking"/>
    <property type="match status" value="1"/>
</dbReference>
<feature type="region of interest" description="C-terminal hotdog fold" evidence="9">
    <location>
        <begin position="1131"/>
        <end position="1275"/>
    </location>
</feature>
<dbReference type="Proteomes" id="UP001234880">
    <property type="component" value="Unassembled WGS sequence"/>
</dbReference>
<evidence type="ECO:0000256" key="3">
    <source>
        <dbReference type="ARBA" id="ARBA00022450"/>
    </source>
</evidence>
<dbReference type="Gene3D" id="3.90.180.10">
    <property type="entry name" value="Medium-chain alcohol dehydrogenases, catalytic domain"/>
    <property type="match status" value="1"/>
</dbReference>
<evidence type="ECO:0000256" key="4">
    <source>
        <dbReference type="ARBA" id="ARBA00022553"/>
    </source>
</evidence>
<dbReference type="Pfam" id="PF08659">
    <property type="entry name" value="KR"/>
    <property type="match status" value="2"/>
</dbReference>
<evidence type="ECO:0000256" key="2">
    <source>
        <dbReference type="ARBA" id="ARBA00004792"/>
    </source>
</evidence>
<evidence type="ECO:0000256" key="9">
    <source>
        <dbReference type="PROSITE-ProRule" id="PRU01363"/>
    </source>
</evidence>
<evidence type="ECO:0000256" key="8">
    <source>
        <dbReference type="ARBA" id="ARBA00023315"/>
    </source>
</evidence>
<dbReference type="Gene3D" id="3.40.50.11460">
    <property type="match status" value="1"/>
</dbReference>
<dbReference type="Gene3D" id="3.10.129.110">
    <property type="entry name" value="Polyketide synthase dehydratase"/>
    <property type="match status" value="2"/>
</dbReference>
<dbReference type="InterPro" id="IPR018201">
    <property type="entry name" value="Ketoacyl_synth_AS"/>
</dbReference>
<dbReference type="SUPFAM" id="SSF50129">
    <property type="entry name" value="GroES-like"/>
    <property type="match status" value="1"/>
</dbReference>
<keyword evidence="3" id="KW-0596">Phosphopantetheine</keyword>
<dbReference type="Pfam" id="PF13602">
    <property type="entry name" value="ADH_zinc_N_2"/>
    <property type="match status" value="1"/>
</dbReference>
<dbReference type="Pfam" id="PF22953">
    <property type="entry name" value="SpnB_Rossmann"/>
    <property type="match status" value="2"/>
</dbReference>
<dbReference type="Pfam" id="PF14765">
    <property type="entry name" value="PS-DH"/>
    <property type="match status" value="2"/>
</dbReference>
<feature type="region of interest" description="N-terminal hotdog fold" evidence="9">
    <location>
        <begin position="2782"/>
        <end position="2911"/>
    </location>
</feature>
<feature type="active site" description="Proton acceptor; for dehydratase activity" evidence="9">
    <location>
        <position position="2815"/>
    </location>
</feature>
<dbReference type="SUPFAM" id="SSF52151">
    <property type="entry name" value="FabD/lysophospholipase-like"/>
    <property type="match status" value="2"/>
</dbReference>
<dbReference type="SMART" id="SM00827">
    <property type="entry name" value="PKS_AT"/>
    <property type="match status" value="2"/>
</dbReference>
<dbReference type="InterPro" id="IPR016036">
    <property type="entry name" value="Malonyl_transacylase_ACP-bd"/>
</dbReference>
<dbReference type="InterPro" id="IPR016035">
    <property type="entry name" value="Acyl_Trfase/lysoPLipase"/>
</dbReference>
<dbReference type="InterPro" id="IPR020841">
    <property type="entry name" value="PKS_Beta-ketoAc_synthase_dom"/>
</dbReference>
<dbReference type="Gene3D" id="3.40.47.10">
    <property type="match status" value="2"/>
</dbReference>
<keyword evidence="4" id="KW-0597">Phosphoprotein</keyword>
<evidence type="ECO:0000256" key="5">
    <source>
        <dbReference type="ARBA" id="ARBA00022679"/>
    </source>
</evidence>
<dbReference type="SUPFAM" id="SSF47336">
    <property type="entry name" value="ACP-like"/>
    <property type="match status" value="2"/>
</dbReference>
<keyword evidence="6" id="KW-0045">Antibiotic biosynthesis</keyword>
<dbReference type="SMART" id="SM00829">
    <property type="entry name" value="PKS_ER"/>
    <property type="match status" value="1"/>
</dbReference>
<feature type="compositionally biased region" description="Low complexity" evidence="10">
    <location>
        <begin position="469"/>
        <end position="484"/>
    </location>
</feature>
<dbReference type="SUPFAM" id="SSF53901">
    <property type="entry name" value="Thiolase-like"/>
    <property type="match status" value="2"/>
</dbReference>
<dbReference type="InterPro" id="IPR049900">
    <property type="entry name" value="PKS_mFAS_DH"/>
</dbReference>
<gene>
    <name evidence="14" type="ORF">JOF35_007789</name>
</gene>
<feature type="domain" description="Ketosynthase family 3 (KS3)" evidence="12">
    <location>
        <begin position="1859"/>
        <end position="2286"/>
    </location>
</feature>
<dbReference type="Pfam" id="PF02801">
    <property type="entry name" value="Ketoacyl-synt_C"/>
    <property type="match status" value="2"/>
</dbReference>
<dbReference type="Pfam" id="PF00109">
    <property type="entry name" value="ketoacyl-synt"/>
    <property type="match status" value="2"/>
</dbReference>
<dbReference type="Gene3D" id="3.40.50.720">
    <property type="entry name" value="NAD(P)-binding Rossmann-like Domain"/>
    <property type="match status" value="2"/>
</dbReference>
<dbReference type="InterPro" id="IPR014031">
    <property type="entry name" value="Ketoacyl_synth_C"/>
</dbReference>
<dbReference type="InterPro" id="IPR013968">
    <property type="entry name" value="PKS_KR"/>
</dbReference>
<feature type="domain" description="Ketosynthase family 3 (KS3)" evidence="12">
    <location>
        <begin position="35"/>
        <end position="459"/>
    </location>
</feature>
<dbReference type="InterPro" id="IPR020807">
    <property type="entry name" value="PKS_DH"/>
</dbReference>
<feature type="region of interest" description="C-terminal hotdog fold" evidence="9">
    <location>
        <begin position="2923"/>
        <end position="3070"/>
    </location>
</feature>
<accession>A0ABT9L417</accession>
<keyword evidence="15" id="KW-1185">Reference proteome</keyword>
<dbReference type="SUPFAM" id="SSF51735">
    <property type="entry name" value="NAD(P)-binding Rossmann-fold domains"/>
    <property type="match status" value="5"/>
</dbReference>
<feature type="active site" description="Proton acceptor; for dehydratase activity" evidence="9">
    <location>
        <position position="1019"/>
    </location>
</feature>
<dbReference type="InterPro" id="IPR042104">
    <property type="entry name" value="PKS_dehydratase_sf"/>
</dbReference>
<dbReference type="InterPro" id="IPR009081">
    <property type="entry name" value="PP-bd_ACP"/>
</dbReference>
<dbReference type="Pfam" id="PF22621">
    <property type="entry name" value="CurL-like_PKS_C"/>
    <property type="match status" value="1"/>
</dbReference>
<dbReference type="SMART" id="SM01294">
    <property type="entry name" value="PKS_PP_betabranch"/>
    <property type="match status" value="2"/>
</dbReference>
<dbReference type="SMART" id="SM00826">
    <property type="entry name" value="PKS_DH"/>
    <property type="match status" value="2"/>
</dbReference>
<dbReference type="InterPro" id="IPR011032">
    <property type="entry name" value="GroES-like_sf"/>
</dbReference>
<organism evidence="14 15">
    <name type="scientific">Streptomyces demainii</name>
    <dbReference type="NCBI Taxonomy" id="588122"/>
    <lineage>
        <taxon>Bacteria</taxon>
        <taxon>Bacillati</taxon>
        <taxon>Actinomycetota</taxon>
        <taxon>Actinomycetes</taxon>
        <taxon>Kitasatosporales</taxon>
        <taxon>Streptomycetaceae</taxon>
        <taxon>Streptomyces</taxon>
    </lineage>
</organism>
<evidence type="ECO:0000256" key="7">
    <source>
        <dbReference type="ARBA" id="ARBA00023268"/>
    </source>
</evidence>
<dbReference type="Gene3D" id="3.40.366.10">
    <property type="entry name" value="Malonyl-Coenzyme A Acyl Carrier Protein, domain 2"/>
    <property type="match status" value="2"/>
</dbReference>
<evidence type="ECO:0000259" key="13">
    <source>
        <dbReference type="PROSITE" id="PS52019"/>
    </source>
</evidence>
<dbReference type="PANTHER" id="PTHR43775:SF51">
    <property type="entry name" value="INACTIVE PHENOLPHTHIOCEROL SYNTHESIS POLYKETIDE SYNTHASE TYPE I PKS1-RELATED"/>
    <property type="match status" value="1"/>
</dbReference>
<dbReference type="InterPro" id="IPR036291">
    <property type="entry name" value="NAD(P)-bd_dom_sf"/>
</dbReference>
<dbReference type="Gene3D" id="3.30.70.3290">
    <property type="match status" value="2"/>
</dbReference>
<dbReference type="Gene3D" id="1.10.1200.10">
    <property type="entry name" value="ACP-like"/>
    <property type="match status" value="2"/>
</dbReference>
<feature type="domain" description="PKS/mFAS DH" evidence="13">
    <location>
        <begin position="988"/>
        <end position="1275"/>
    </location>
</feature>
<dbReference type="Pfam" id="PF16197">
    <property type="entry name" value="KAsynt_C_assoc"/>
    <property type="match status" value="2"/>
</dbReference>
<dbReference type="CDD" id="cd08956">
    <property type="entry name" value="KR_3_FAS_SDR_x"/>
    <property type="match status" value="2"/>
</dbReference>
<dbReference type="InterPro" id="IPR032821">
    <property type="entry name" value="PKS_assoc"/>
</dbReference>